<dbReference type="RefSeq" id="WP_213483904.1">
    <property type="nucleotide sequence ID" value="NZ_CAJRAY010000026.1"/>
</dbReference>
<dbReference type="SUPFAM" id="SSF51556">
    <property type="entry name" value="Metallo-dependent hydrolases"/>
    <property type="match status" value="1"/>
</dbReference>
<dbReference type="InterPro" id="IPR050287">
    <property type="entry name" value="MTA/SAH_deaminase"/>
</dbReference>
<dbReference type="PANTHER" id="PTHR43794">
    <property type="entry name" value="AMINOHYDROLASE SSNA-RELATED"/>
    <property type="match status" value="1"/>
</dbReference>
<evidence type="ECO:0000313" key="2">
    <source>
        <dbReference type="EMBL" id="CAG5082758.1"/>
    </source>
</evidence>
<dbReference type="EC" id="3.5.4.-" evidence="2"/>
<feature type="domain" description="Amidohydrolase-related" evidence="1">
    <location>
        <begin position="48"/>
        <end position="354"/>
    </location>
</feature>
<dbReference type="NCBIfam" id="NF005552">
    <property type="entry name" value="PRK07213.1"/>
    <property type="match status" value="1"/>
</dbReference>
<gene>
    <name evidence="2" type="primary">txxe 1340-guaD3</name>
    <name evidence="2" type="ORF">TXXE_06335</name>
</gene>
<dbReference type="InterPro" id="IPR011059">
    <property type="entry name" value="Metal-dep_hydrolase_composite"/>
</dbReference>
<dbReference type="Gene3D" id="3.20.20.140">
    <property type="entry name" value="Metal-dependent hydrolases"/>
    <property type="match status" value="1"/>
</dbReference>
<dbReference type="InterPro" id="IPR006680">
    <property type="entry name" value="Amidohydro-rel"/>
</dbReference>
<reference evidence="2 3" key="1">
    <citation type="submission" date="2021-04" db="EMBL/GenBank/DDBJ databases">
        <authorList>
            <person name="Rakotoarivonina H."/>
        </authorList>
    </citation>
    <scope>NUCLEOTIDE SEQUENCE [LARGE SCALE GENOMIC DNA]</scope>
    <source>
        <strain evidence="2 3">XE</strain>
    </source>
</reference>
<sequence>MEIYTNANVLVGEELEWTPNATIVVENGRIAAIERDASRDGIDLRGGLVMPAFVDAHTHIGDTAAKELGIGMQVELAVQPPHGLKHRFLQQLSREELLASIRQGLKEMLMSGIAAFGDFREGGLDGVRALREASRGLPIRPVILGRPMADYRANEQLTRRELEMVAEEADGFGISGINAFDMDVFRLMRRIARDKLVAIHVSESPRDAAMSLERYGRTEIRRAFEFEPDLMVHLTHATEEDMDEIKERGQAIAVCPRTNLLLGDGIPPLHDFYRRGIPFSIGSDNMMFSSPDMFREMDTASRVTRGATQDPGSIDARFLLRSATLTGARALNIDRDLGTVEVGKAASFLVLDPESQAFVCSHDRVSAVVHRCAPSDIAWFICSGVTVIREGRFVLDL</sequence>
<dbReference type="Gene3D" id="2.30.40.10">
    <property type="entry name" value="Urease, subunit C, domain 1"/>
    <property type="match status" value="1"/>
</dbReference>
<protein>
    <submittedName>
        <fullName evidence="2">Probable nucleoside deaminase (Cytosine/guanine deaminase)</fullName>
        <ecNumber evidence="2">3.5.4.-</ecNumber>
    </submittedName>
</protein>
<name>A0ABN7RT04_THEXY</name>
<dbReference type="Proteomes" id="UP000681526">
    <property type="component" value="Unassembled WGS sequence"/>
</dbReference>
<accession>A0ABN7RT04</accession>
<dbReference type="Pfam" id="PF01979">
    <property type="entry name" value="Amidohydro_1"/>
    <property type="match status" value="1"/>
</dbReference>
<dbReference type="GO" id="GO:0016787">
    <property type="term" value="F:hydrolase activity"/>
    <property type="evidence" value="ECO:0007669"/>
    <property type="project" value="UniProtKB-KW"/>
</dbReference>
<evidence type="ECO:0000313" key="3">
    <source>
        <dbReference type="Proteomes" id="UP000681526"/>
    </source>
</evidence>
<keyword evidence="2" id="KW-0378">Hydrolase</keyword>
<dbReference type="SUPFAM" id="SSF51338">
    <property type="entry name" value="Composite domain of metallo-dependent hydrolases"/>
    <property type="match status" value="1"/>
</dbReference>
<dbReference type="InterPro" id="IPR032466">
    <property type="entry name" value="Metal_Hydrolase"/>
</dbReference>
<organism evidence="2 3">
    <name type="scientific">Thermobacillus xylanilyticus</name>
    <dbReference type="NCBI Taxonomy" id="76633"/>
    <lineage>
        <taxon>Bacteria</taxon>
        <taxon>Bacillati</taxon>
        <taxon>Bacillota</taxon>
        <taxon>Bacilli</taxon>
        <taxon>Bacillales</taxon>
        <taxon>Paenibacillaceae</taxon>
        <taxon>Thermobacillus</taxon>
    </lineage>
</organism>
<comment type="caution">
    <text evidence="2">The sequence shown here is derived from an EMBL/GenBank/DDBJ whole genome shotgun (WGS) entry which is preliminary data.</text>
</comment>
<dbReference type="EMBL" id="CAJRAY010000026">
    <property type="protein sequence ID" value="CAG5082758.1"/>
    <property type="molecule type" value="Genomic_DNA"/>
</dbReference>
<evidence type="ECO:0000259" key="1">
    <source>
        <dbReference type="Pfam" id="PF01979"/>
    </source>
</evidence>
<proteinExistence type="predicted"/>
<dbReference type="PANTHER" id="PTHR43794:SF5">
    <property type="entry name" value="CHLOROHYDROLASE FAMILY PROTEIN"/>
    <property type="match status" value="1"/>
</dbReference>
<keyword evidence="3" id="KW-1185">Reference proteome</keyword>